<gene>
    <name evidence="2" type="ORF">PN36_03710</name>
</gene>
<dbReference type="EMBL" id="JSZA02000010">
    <property type="protein sequence ID" value="KHD10713.1"/>
    <property type="molecule type" value="Genomic_DNA"/>
</dbReference>
<comment type="caution">
    <text evidence="2">The sequence shown here is derived from an EMBL/GenBank/DDBJ whole genome shotgun (WGS) entry which is preliminary data.</text>
</comment>
<evidence type="ECO:0000259" key="1">
    <source>
        <dbReference type="Pfam" id="PF01850"/>
    </source>
</evidence>
<dbReference type="CDD" id="cd09872">
    <property type="entry name" value="PIN_Sll0205-like"/>
    <property type="match status" value="1"/>
</dbReference>
<dbReference type="InterPro" id="IPR052919">
    <property type="entry name" value="TA_system_RNase"/>
</dbReference>
<evidence type="ECO:0000313" key="3">
    <source>
        <dbReference type="Proteomes" id="UP000030428"/>
    </source>
</evidence>
<dbReference type="Proteomes" id="UP000030428">
    <property type="component" value="Unassembled WGS sequence"/>
</dbReference>
<protein>
    <submittedName>
        <fullName evidence="2">Twitching motility protein PilT</fullName>
    </submittedName>
</protein>
<dbReference type="InterPro" id="IPR029060">
    <property type="entry name" value="PIN-like_dom_sf"/>
</dbReference>
<evidence type="ECO:0000313" key="2">
    <source>
        <dbReference type="EMBL" id="KHD10713.1"/>
    </source>
</evidence>
<dbReference type="PANTHER" id="PTHR36173">
    <property type="entry name" value="RIBONUCLEASE VAPC16-RELATED"/>
    <property type="match status" value="1"/>
</dbReference>
<dbReference type="PANTHER" id="PTHR36173:SF1">
    <property type="entry name" value="RIBONUCLEASE VAPC22"/>
    <property type="match status" value="1"/>
</dbReference>
<reference evidence="2 3" key="1">
    <citation type="journal article" date="2016" name="Front. Microbiol.">
        <title>Single-Cell (Meta-)Genomics of a Dimorphic Candidatus Thiomargarita nelsonii Reveals Genomic Plasticity.</title>
        <authorList>
            <person name="Flood B.E."/>
            <person name="Fliss P."/>
            <person name="Jones D.S."/>
            <person name="Dick G.J."/>
            <person name="Jain S."/>
            <person name="Kaster A.K."/>
            <person name="Winkel M."/>
            <person name="Mussmann M."/>
            <person name="Bailey J."/>
        </authorList>
    </citation>
    <scope>NUCLEOTIDE SEQUENCE [LARGE SCALE GENOMIC DNA]</scope>
    <source>
        <strain evidence="2">Hydrate Ridge</strain>
    </source>
</reference>
<organism evidence="2 3">
    <name type="scientific">Candidatus Thiomargarita nelsonii</name>
    <dbReference type="NCBI Taxonomy" id="1003181"/>
    <lineage>
        <taxon>Bacteria</taxon>
        <taxon>Pseudomonadati</taxon>
        <taxon>Pseudomonadota</taxon>
        <taxon>Gammaproteobacteria</taxon>
        <taxon>Thiotrichales</taxon>
        <taxon>Thiotrichaceae</taxon>
        <taxon>Thiomargarita</taxon>
    </lineage>
</organism>
<name>A0A0A6PJ84_9GAMM</name>
<proteinExistence type="predicted"/>
<feature type="domain" description="PIN" evidence="1">
    <location>
        <begin position="2"/>
        <end position="119"/>
    </location>
</feature>
<accession>A0A0A6PJ84</accession>
<dbReference type="InterPro" id="IPR041705">
    <property type="entry name" value="PIN_Sll0205"/>
</dbReference>
<keyword evidence="3" id="KW-1185">Reference proteome</keyword>
<dbReference type="AlphaFoldDB" id="A0A0A6PJ84"/>
<dbReference type="Gene3D" id="3.40.50.1010">
    <property type="entry name" value="5'-nuclease"/>
    <property type="match status" value="1"/>
</dbReference>
<dbReference type="SUPFAM" id="SSF88723">
    <property type="entry name" value="PIN domain-like"/>
    <property type="match status" value="1"/>
</dbReference>
<dbReference type="InterPro" id="IPR002716">
    <property type="entry name" value="PIN_dom"/>
</dbReference>
<sequence length="129" mass="14959">MIVLDTHVWLWWINQNPKLKTTWLEHIELADQVGVSAISLFEVSWLDRHNRIQLPYPRNEWFDKALTGSDVQLIPITPEIACQAVDLQEHHSDPQDRIIIATALIHNALLLSADGKFKLYTELEDKLIQ</sequence>
<dbReference type="Pfam" id="PF01850">
    <property type="entry name" value="PIN"/>
    <property type="match status" value="1"/>
</dbReference>